<dbReference type="Proteomes" id="UP000002366">
    <property type="component" value="Chromosome"/>
</dbReference>
<keyword evidence="1" id="KW-0732">Signal</keyword>
<dbReference type="Gene3D" id="3.40.190.10">
    <property type="entry name" value="Periplasmic binding protein-like II"/>
    <property type="match status" value="2"/>
</dbReference>
<dbReference type="SUPFAM" id="SSF53850">
    <property type="entry name" value="Periplasmic binding protein-like II"/>
    <property type="match status" value="2"/>
</dbReference>
<evidence type="ECO:0000313" key="3">
    <source>
        <dbReference type="EMBL" id="ADE57890.1"/>
    </source>
</evidence>
<evidence type="ECO:0000259" key="2">
    <source>
        <dbReference type="Pfam" id="PF00496"/>
    </source>
</evidence>
<dbReference type="RefSeq" id="WP_013049152.1">
    <property type="nucleotide sequence ID" value="NC_014011.1"/>
</dbReference>
<dbReference type="GO" id="GO:0015833">
    <property type="term" value="P:peptide transport"/>
    <property type="evidence" value="ECO:0007669"/>
    <property type="project" value="TreeGrafter"/>
</dbReference>
<protein>
    <submittedName>
        <fullName evidence="3">Extracellular solute-binding protein family 5</fullName>
    </submittedName>
</protein>
<name>D5EH58_AMICL</name>
<dbReference type="AlphaFoldDB" id="D5EH58"/>
<dbReference type="STRING" id="572547.Amico_1777"/>
<feature type="domain" description="Solute-binding protein family 5" evidence="2">
    <location>
        <begin position="28"/>
        <end position="255"/>
    </location>
</feature>
<dbReference type="KEGG" id="aco:Amico_1777"/>
<dbReference type="HOGENOM" id="CLU_493192_0_0_0"/>
<proteinExistence type="predicted"/>
<gene>
    <name evidence="3" type="ordered locus">Amico_1777</name>
</gene>
<feature type="signal peptide" evidence="1">
    <location>
        <begin position="1"/>
        <end position="20"/>
    </location>
</feature>
<accession>D5EH58</accession>
<feature type="chain" id="PRO_5003070695" evidence="1">
    <location>
        <begin position="21"/>
        <end position="552"/>
    </location>
</feature>
<dbReference type="GO" id="GO:1904680">
    <property type="term" value="F:peptide transmembrane transporter activity"/>
    <property type="evidence" value="ECO:0007669"/>
    <property type="project" value="TreeGrafter"/>
</dbReference>
<dbReference type="InterPro" id="IPR039424">
    <property type="entry name" value="SBP_5"/>
</dbReference>
<dbReference type="eggNOG" id="COG0747">
    <property type="taxonomic scope" value="Bacteria"/>
</dbReference>
<dbReference type="InterPro" id="IPR000914">
    <property type="entry name" value="SBP_5_dom"/>
</dbReference>
<keyword evidence="4" id="KW-1185">Reference proteome</keyword>
<reference evidence="3 4" key="1">
    <citation type="journal article" date="2010" name="Stand. Genomic Sci.">
        <title>Complete genome sequence of Aminobacterium colombiense type strain (ALA-1).</title>
        <authorList>
            <person name="Chertkov O."/>
            <person name="Sikorski J."/>
            <person name="Brambilla E."/>
            <person name="Lapidus A."/>
            <person name="Copeland A."/>
            <person name="Glavina Del Rio T."/>
            <person name="Nolan M."/>
            <person name="Lucas S."/>
            <person name="Tice H."/>
            <person name="Cheng J.F."/>
            <person name="Han C."/>
            <person name="Detter J.C."/>
            <person name="Bruce D."/>
            <person name="Tapia R."/>
            <person name="Goodwin L."/>
            <person name="Pitluck S."/>
            <person name="Liolios K."/>
            <person name="Ivanova N."/>
            <person name="Mavromatis K."/>
            <person name="Ovchinnikova G."/>
            <person name="Pati A."/>
            <person name="Chen A."/>
            <person name="Palaniappan K."/>
            <person name="Land M."/>
            <person name="Hauser L."/>
            <person name="Chang Y.J."/>
            <person name="Jeffries C.D."/>
            <person name="Spring S."/>
            <person name="Rohde M."/>
            <person name="Goker M."/>
            <person name="Bristow J."/>
            <person name="Eisen J.A."/>
            <person name="Markowitz V."/>
            <person name="Hugenholtz P."/>
            <person name="Kyrpides N.C."/>
            <person name="Klenk H.P."/>
        </authorList>
    </citation>
    <scope>NUCLEOTIDE SEQUENCE [LARGE SCALE GENOMIC DNA]</scope>
    <source>
        <strain evidence="4">DSM 12261 / ALA-1</strain>
    </source>
</reference>
<dbReference type="Pfam" id="PF00496">
    <property type="entry name" value="SBP_bac_5"/>
    <property type="match status" value="2"/>
</dbReference>
<dbReference type="CDD" id="cd00995">
    <property type="entry name" value="PBP2_NikA_DppA_OppA_like"/>
    <property type="match status" value="1"/>
</dbReference>
<sequence length="552" mass="62181">MRRFSILIGVILCLSTAAFAFDATTFKGPKVEDLYLVIVRDPDAQLLALEKDEIHILSDIARPADIERLSQNSSVLMSLAKGFHGFFFGLNLRTFPWNRLELRQAAWEAIPREKLVRDLFAGYAEPLSTFLPPASPYFEDDVVKYSHSFEKAKERLGNAGWSWNNKGILMAPAGEGSTEKITLSPMKLLSPTAQVAPTTAEIAERIAASLRGIGVPIEVEPMDFSAMIARLDERNFDSYVMAWQMTRDPDSLFAFYHSSMDVKGGYNIPGIAEPRLDKVLAELRWAPDEASARQAASESQKLLAELVPVIPIYSRYFITAASSSWKGYVTTPYATADNTWSLFQLEPASGAMKPLRWALSDEPRSLNPLAAGSAYDWSVLGFIYDALITVDPETLLDLPWIAESWTIDTADGGTRLTFHLKEGLIWQDGRPITAGDSAYTIQYLREHQPPRYYDSVRDVASVETPDDLTLVVTMNSTSYWHLHNIGGLPIFPRHVLEQVKDWRSWKPAETWLDKDKKLTQLMGSGPFIFREYRPGEYVHLTRNPAFWLLNSR</sequence>
<evidence type="ECO:0000313" key="4">
    <source>
        <dbReference type="Proteomes" id="UP000002366"/>
    </source>
</evidence>
<dbReference type="Gene3D" id="3.10.105.10">
    <property type="entry name" value="Dipeptide-binding Protein, Domain 3"/>
    <property type="match status" value="1"/>
</dbReference>
<evidence type="ECO:0000256" key="1">
    <source>
        <dbReference type="SAM" id="SignalP"/>
    </source>
</evidence>
<feature type="domain" description="Solute-binding protein family 5" evidence="2">
    <location>
        <begin position="399"/>
        <end position="547"/>
    </location>
</feature>
<dbReference type="PANTHER" id="PTHR30290">
    <property type="entry name" value="PERIPLASMIC BINDING COMPONENT OF ABC TRANSPORTER"/>
    <property type="match status" value="1"/>
</dbReference>
<dbReference type="EMBL" id="CP001997">
    <property type="protein sequence ID" value="ADE57890.1"/>
    <property type="molecule type" value="Genomic_DNA"/>
</dbReference>
<organism evidence="3 4">
    <name type="scientific">Aminobacterium colombiense (strain DSM 12261 / ALA-1)</name>
    <dbReference type="NCBI Taxonomy" id="572547"/>
    <lineage>
        <taxon>Bacteria</taxon>
        <taxon>Thermotogati</taxon>
        <taxon>Synergistota</taxon>
        <taxon>Synergistia</taxon>
        <taxon>Synergistales</taxon>
        <taxon>Aminobacteriaceae</taxon>
        <taxon>Aminobacterium</taxon>
    </lineage>
</organism>